<evidence type="ECO:0000313" key="2">
    <source>
        <dbReference type="EMBL" id="KAJ7627470.1"/>
    </source>
</evidence>
<feature type="chain" id="PRO_5042173625" evidence="1">
    <location>
        <begin position="18"/>
        <end position="241"/>
    </location>
</feature>
<gene>
    <name evidence="2" type="ORF">FB45DRAFT_61070</name>
</gene>
<name>A0AAD7FM95_9AGAR</name>
<keyword evidence="1" id="KW-0732">Signal</keyword>
<dbReference type="AlphaFoldDB" id="A0AAD7FM95"/>
<keyword evidence="3" id="KW-1185">Reference proteome</keyword>
<evidence type="ECO:0000256" key="1">
    <source>
        <dbReference type="SAM" id="SignalP"/>
    </source>
</evidence>
<comment type="caution">
    <text evidence="2">The sequence shown here is derived from an EMBL/GenBank/DDBJ whole genome shotgun (WGS) entry which is preliminary data.</text>
</comment>
<evidence type="ECO:0000313" key="3">
    <source>
        <dbReference type="Proteomes" id="UP001221142"/>
    </source>
</evidence>
<organism evidence="2 3">
    <name type="scientific">Roridomyces roridus</name>
    <dbReference type="NCBI Taxonomy" id="1738132"/>
    <lineage>
        <taxon>Eukaryota</taxon>
        <taxon>Fungi</taxon>
        <taxon>Dikarya</taxon>
        <taxon>Basidiomycota</taxon>
        <taxon>Agaricomycotina</taxon>
        <taxon>Agaricomycetes</taxon>
        <taxon>Agaricomycetidae</taxon>
        <taxon>Agaricales</taxon>
        <taxon>Marasmiineae</taxon>
        <taxon>Mycenaceae</taxon>
        <taxon>Roridomyces</taxon>
    </lineage>
</organism>
<dbReference type="Proteomes" id="UP001221142">
    <property type="component" value="Unassembled WGS sequence"/>
</dbReference>
<feature type="signal peptide" evidence="1">
    <location>
        <begin position="1"/>
        <end position="17"/>
    </location>
</feature>
<dbReference type="EMBL" id="JARKIF010000011">
    <property type="protein sequence ID" value="KAJ7627470.1"/>
    <property type="molecule type" value="Genomic_DNA"/>
</dbReference>
<reference evidence="2" key="1">
    <citation type="submission" date="2023-03" db="EMBL/GenBank/DDBJ databases">
        <title>Massive genome expansion in bonnet fungi (Mycena s.s.) driven by repeated elements and novel gene families across ecological guilds.</title>
        <authorList>
            <consortium name="Lawrence Berkeley National Laboratory"/>
            <person name="Harder C.B."/>
            <person name="Miyauchi S."/>
            <person name="Viragh M."/>
            <person name="Kuo A."/>
            <person name="Thoen E."/>
            <person name="Andreopoulos B."/>
            <person name="Lu D."/>
            <person name="Skrede I."/>
            <person name="Drula E."/>
            <person name="Henrissat B."/>
            <person name="Morin E."/>
            <person name="Kohler A."/>
            <person name="Barry K."/>
            <person name="LaButti K."/>
            <person name="Morin E."/>
            <person name="Salamov A."/>
            <person name="Lipzen A."/>
            <person name="Mereny Z."/>
            <person name="Hegedus B."/>
            <person name="Baldrian P."/>
            <person name="Stursova M."/>
            <person name="Weitz H."/>
            <person name="Taylor A."/>
            <person name="Grigoriev I.V."/>
            <person name="Nagy L.G."/>
            <person name="Martin F."/>
            <person name="Kauserud H."/>
        </authorList>
    </citation>
    <scope>NUCLEOTIDE SEQUENCE</scope>
    <source>
        <strain evidence="2">9284</strain>
    </source>
</reference>
<proteinExistence type="predicted"/>
<accession>A0AAD7FM95</accession>
<protein>
    <submittedName>
        <fullName evidence="2">Uncharacterized protein</fullName>
    </submittedName>
</protein>
<sequence length="241" mass="23542">MKYFVAAALAFAALVSANPVVVVTSSEAFPSASLSEAAEPSASFSAAEEPSASGSVAFPTSFPATTVSASASATPTGGFVVTGIFTTCLTLTFEAPATATSTPVVVTSAVEGSGAVAKRAVTSVTSVDIAQPTTVTSIIGIGHPTTVTSIIGTGHPTTVISTITASGTVHPTTVTSSQMQATASSSPVVVSSTVGSPIAVFTTCLAFLPAQAVVTASTFPVSEPSASSSFVIAEPTASRSA</sequence>